<dbReference type="AlphaFoldDB" id="A0A9N9GRU6"/>
<proteinExistence type="predicted"/>
<reference evidence="2" key="1">
    <citation type="submission" date="2021-06" db="EMBL/GenBank/DDBJ databases">
        <authorList>
            <person name="Kallberg Y."/>
            <person name="Tangrot J."/>
            <person name="Rosling A."/>
        </authorList>
    </citation>
    <scope>NUCLEOTIDE SEQUENCE</scope>
    <source>
        <strain evidence="2">MT106</strain>
    </source>
</reference>
<dbReference type="InterPro" id="IPR050645">
    <property type="entry name" value="Histidine_acid_phosphatase"/>
</dbReference>
<accession>A0A9N9GRU6</accession>
<dbReference type="PANTHER" id="PTHR11567">
    <property type="entry name" value="ACID PHOSPHATASE-RELATED"/>
    <property type="match status" value="1"/>
</dbReference>
<dbReference type="OrthoDB" id="197967at2759"/>
<organism evidence="2 3">
    <name type="scientific">Ambispora gerdemannii</name>
    <dbReference type="NCBI Taxonomy" id="144530"/>
    <lineage>
        <taxon>Eukaryota</taxon>
        <taxon>Fungi</taxon>
        <taxon>Fungi incertae sedis</taxon>
        <taxon>Mucoromycota</taxon>
        <taxon>Glomeromycotina</taxon>
        <taxon>Glomeromycetes</taxon>
        <taxon>Archaeosporales</taxon>
        <taxon>Ambisporaceae</taxon>
        <taxon>Ambispora</taxon>
    </lineage>
</organism>
<evidence type="ECO:0000256" key="1">
    <source>
        <dbReference type="SAM" id="MobiDB-lite"/>
    </source>
</evidence>
<protein>
    <submittedName>
        <fullName evidence="2">149_t:CDS:1</fullName>
    </submittedName>
</protein>
<comment type="caution">
    <text evidence="2">The sequence shown here is derived from an EMBL/GenBank/DDBJ whole genome shotgun (WGS) entry which is preliminary data.</text>
</comment>
<evidence type="ECO:0000313" key="3">
    <source>
        <dbReference type="Proteomes" id="UP000789831"/>
    </source>
</evidence>
<feature type="region of interest" description="Disordered" evidence="1">
    <location>
        <begin position="185"/>
        <end position="299"/>
    </location>
</feature>
<dbReference type="PANTHER" id="PTHR11567:SF25">
    <property type="entry name" value="PROTEIN FRA10AC1"/>
    <property type="match status" value="1"/>
</dbReference>
<feature type="compositionally biased region" description="Acidic residues" evidence="1">
    <location>
        <begin position="224"/>
        <end position="237"/>
    </location>
</feature>
<dbReference type="EMBL" id="CAJVPL010003302">
    <property type="protein sequence ID" value="CAG8630082.1"/>
    <property type="molecule type" value="Genomic_DNA"/>
</dbReference>
<name>A0A9N9GRU6_9GLOM</name>
<sequence length="299" mass="35268">MSSKNLISTSLKEQSEYAKSVFRDNLKGLDAFARHKKFINDYVRFYGGKRREATTLDSTETKTEFDILKENHKFLRSEAEDEQELTWEQRVAKKYYDKLFKEYCIVELKYYKEGKIALRWRIEKELMSGKGQFECASTRCSEKSGLKSWEVNFAYMEDGEKKNALVKIRLCPNCSEKLNYRNKYKASSKVTREPMIKEEEDAQKEERKKTKRDKKHRKRHYSESEEESSSDENESQDEQNGSSRKKLKLEGKRSRKEIHHKRDKSHSQKSGTSVQKRSSSSSSHDKSSEDDEFFAGLFN</sequence>
<feature type="compositionally biased region" description="Low complexity" evidence="1">
    <location>
        <begin position="269"/>
        <end position="282"/>
    </location>
</feature>
<dbReference type="Proteomes" id="UP000789831">
    <property type="component" value="Unassembled WGS sequence"/>
</dbReference>
<feature type="compositionally biased region" description="Basic residues" evidence="1">
    <location>
        <begin position="209"/>
        <end position="220"/>
    </location>
</feature>
<dbReference type="InterPro" id="IPR019129">
    <property type="entry name" value="Folate-sensitive_fs_Fra10Ac1"/>
</dbReference>
<dbReference type="Pfam" id="PF09725">
    <property type="entry name" value="Fra10Ac1"/>
    <property type="match status" value="1"/>
</dbReference>
<gene>
    <name evidence="2" type="ORF">AGERDE_LOCUS10483</name>
</gene>
<evidence type="ECO:0000313" key="2">
    <source>
        <dbReference type="EMBL" id="CAG8630082.1"/>
    </source>
</evidence>
<dbReference type="GO" id="GO:0016791">
    <property type="term" value="F:phosphatase activity"/>
    <property type="evidence" value="ECO:0007669"/>
    <property type="project" value="TreeGrafter"/>
</dbReference>
<feature type="compositionally biased region" description="Basic residues" evidence="1">
    <location>
        <begin position="243"/>
        <end position="264"/>
    </location>
</feature>
<keyword evidence="3" id="KW-1185">Reference proteome</keyword>